<evidence type="ECO:0000256" key="6">
    <source>
        <dbReference type="ARBA" id="ARBA00022694"/>
    </source>
</evidence>
<evidence type="ECO:0000313" key="18">
    <source>
        <dbReference type="EMBL" id="QTH24250.1"/>
    </source>
</evidence>
<dbReference type="GO" id="GO:0008033">
    <property type="term" value="P:tRNA processing"/>
    <property type="evidence" value="ECO:0007669"/>
    <property type="project" value="UniProtKB-UniRule"/>
</dbReference>
<comment type="function">
    <text evidence="15">Endoribonuclease that plays a central role in RNA processing and decay. Required for the maturation of 5S and 16S rRNAs and the majority of tRNAs. Also involved in the degradation of most mRNAs.</text>
</comment>
<keyword evidence="8 15" id="KW-0479">Metal-binding</keyword>
<feature type="compositionally biased region" description="Acidic residues" evidence="16">
    <location>
        <begin position="106"/>
        <end position="116"/>
    </location>
</feature>
<keyword evidence="12 15" id="KW-0460">Magnesium</keyword>
<evidence type="ECO:0000256" key="7">
    <source>
        <dbReference type="ARBA" id="ARBA00022722"/>
    </source>
</evidence>
<comment type="similarity">
    <text evidence="15">Belongs to the RNase E/G family. RNase E subfamily.</text>
</comment>
<feature type="compositionally biased region" description="Basic residues" evidence="16">
    <location>
        <begin position="618"/>
        <end position="629"/>
    </location>
</feature>
<feature type="compositionally biased region" description="Basic and acidic residues" evidence="16">
    <location>
        <begin position="90"/>
        <end position="105"/>
    </location>
</feature>
<keyword evidence="5 15" id="KW-0698">rRNA processing</keyword>
<gene>
    <name evidence="15" type="primary">rne</name>
    <name evidence="18" type="ORF">HRJ34_12495</name>
</gene>
<keyword evidence="6 15" id="KW-0819">tRNA processing</keyword>
<organism evidence="18 19">
    <name type="scientific">Rhizorhabdus wittichii</name>
    <dbReference type="NCBI Taxonomy" id="160791"/>
    <lineage>
        <taxon>Bacteria</taxon>
        <taxon>Pseudomonadati</taxon>
        <taxon>Pseudomonadota</taxon>
        <taxon>Alphaproteobacteria</taxon>
        <taxon>Sphingomonadales</taxon>
        <taxon>Sphingomonadaceae</taxon>
        <taxon>Rhizorhabdus</taxon>
    </lineage>
</organism>
<feature type="compositionally biased region" description="Basic and acidic residues" evidence="16">
    <location>
        <begin position="133"/>
        <end position="143"/>
    </location>
</feature>
<dbReference type="AlphaFoldDB" id="A0A975D9N9"/>
<evidence type="ECO:0000256" key="11">
    <source>
        <dbReference type="ARBA" id="ARBA00022801"/>
    </source>
</evidence>
<comment type="cofactor">
    <cofactor evidence="15">
        <name>Mg(2+)</name>
        <dbReference type="ChEBI" id="CHEBI:18420"/>
    </cofactor>
    <text evidence="15">Binds 1 Mg(2+) ion per subunit.</text>
</comment>
<dbReference type="NCBIfam" id="TIGR00757">
    <property type="entry name" value="RNaseEG"/>
    <property type="match status" value="1"/>
</dbReference>
<dbReference type="InterPro" id="IPR028878">
    <property type="entry name" value="RNase_E"/>
</dbReference>
<feature type="compositionally biased region" description="Low complexity" evidence="16">
    <location>
        <begin position="699"/>
        <end position="728"/>
    </location>
</feature>
<evidence type="ECO:0000256" key="12">
    <source>
        <dbReference type="ARBA" id="ARBA00022842"/>
    </source>
</evidence>
<dbReference type="HAMAP" id="MF_00970">
    <property type="entry name" value="RNase_E"/>
    <property type="match status" value="1"/>
</dbReference>
<feature type="domain" description="S1 motif" evidence="17">
    <location>
        <begin position="34"/>
        <end position="198"/>
    </location>
</feature>
<reference evidence="18" key="1">
    <citation type="submission" date="2020-07" db="EMBL/GenBank/DDBJ databases">
        <authorList>
            <person name="Camacho E."/>
        </authorList>
    </citation>
    <scope>NUCLEOTIDE SEQUENCE</scope>
    <source>
        <strain evidence="18">MPO218</strain>
    </source>
</reference>
<dbReference type="CDD" id="cd04453">
    <property type="entry name" value="S1_RNase_E"/>
    <property type="match status" value="1"/>
</dbReference>
<dbReference type="GO" id="GO:0005737">
    <property type="term" value="C:cytoplasm"/>
    <property type="evidence" value="ECO:0007669"/>
    <property type="project" value="UniProtKB-SubCell"/>
</dbReference>
<feature type="binding site" evidence="15">
    <location>
        <position position="382"/>
    </location>
    <ligand>
        <name>Mg(2+)</name>
        <dbReference type="ChEBI" id="CHEBI:18420"/>
        <note>catalytic</note>
    </ligand>
</feature>
<feature type="binding site" evidence="15">
    <location>
        <position position="486"/>
    </location>
    <ligand>
        <name>Zn(2+)</name>
        <dbReference type="ChEBI" id="CHEBI:29105"/>
        <note>ligand shared between dimeric partners</note>
    </ligand>
</feature>
<feature type="compositionally biased region" description="Low complexity" evidence="16">
    <location>
        <begin position="790"/>
        <end position="818"/>
    </location>
</feature>
<name>A0A975D9N9_9SPHN</name>
<feature type="binding site" evidence="15">
    <location>
        <position position="425"/>
    </location>
    <ligand>
        <name>Mg(2+)</name>
        <dbReference type="ChEBI" id="CHEBI:18420"/>
        <note>catalytic</note>
    </ligand>
</feature>
<feature type="compositionally biased region" description="Acidic residues" evidence="16">
    <location>
        <begin position="645"/>
        <end position="668"/>
    </location>
</feature>
<evidence type="ECO:0000256" key="16">
    <source>
        <dbReference type="SAM" id="MobiDB-lite"/>
    </source>
</evidence>
<evidence type="ECO:0000256" key="13">
    <source>
        <dbReference type="ARBA" id="ARBA00022884"/>
    </source>
</evidence>
<dbReference type="Proteomes" id="UP000664914">
    <property type="component" value="Chromosome"/>
</dbReference>
<dbReference type="SUPFAM" id="SSF50249">
    <property type="entry name" value="Nucleic acid-binding proteins"/>
    <property type="match status" value="1"/>
</dbReference>
<dbReference type="InterPro" id="IPR003029">
    <property type="entry name" value="S1_domain"/>
</dbReference>
<feature type="region of interest" description="Required for zinc-mediated homotetramerization and catalytic activity" evidence="15">
    <location>
        <begin position="483"/>
        <end position="486"/>
    </location>
</feature>
<sequence>MLIDARHREETRVAVVQGNRIEEFDFESAERKQLKGNIYLAKVTRVEPSLQAAFVDYGGNRHGFLAFSEIHPDYYQIPKEDREALLREEAEHAAEEEALRAREAEHDDDGEEIEDDGHDHHDDHDHDEDGEGGEERPRARRESVGGGSDDGAVENLRQRRMNLRRRYKIQDVIRRRQVLLVQVVKEERGNKGAALTTYLSLAGRYCVLMPNTSHGGGISRKISNAADRKRLKSIMAELNLPKTMGCIVRTAGLQRTKTEIKRDFDYLARLWDEIRENTLGSQAPALIYGDSDLIKRAIRDIYNRDIDEVVVEGEEGYRQARAFMKLLMPSHAKKVGLYADAVPLFQRFGVEDQLAAMYQPIVQLKSGGYLVINPTEALVSIDINSGRSTREHNIEQTATATNLEAAHEIARQLRLRDMAGLIVIDFIDMENNSNIRKVEKAMKEALKNDRARIQVGRISSFGLFEMSRQRLRTGVLEASTRQCPHCEGTGLIRTASSAGLSALRMLEDEAARGRGSRLLLRASQEAAFYVLNRKRAELAEIEERYGVVIEIVSDGTLEGARMSVEAGGPPPSHAPRLPAPLPIEADDDIEEEIEDEEEEEIAAEDEGQEDGERGDGNRRRRRRRRRRGGRGRDQDGQGEAGQADEAGETDEADEPSEEAEEAAAEDGSAEPRGRRRRGRRSGRRRGGEGAETEGEAIEQAEAPVSEPVAEDAPVAAESEAVAEEAAPAEPAPKTRRRPRARKADAAPVEAVETPAEEAAPVAAEPEAEPVAEAPKPRRGGRRKKAEVEAEAAAAPAAVEAASVEAAPAEPEAEPAAEAAPKRRTRSRAKAAAAAPAETVEAVAEVSEPAGEAASAEEAEEDGGSPRRGWWQRTFGA</sequence>
<feature type="compositionally biased region" description="Low complexity" evidence="16">
    <location>
        <begin position="745"/>
        <end position="773"/>
    </location>
</feature>
<dbReference type="Pfam" id="PF10150">
    <property type="entry name" value="RNase_E_G"/>
    <property type="match status" value="1"/>
</dbReference>
<dbReference type="SMART" id="SM00316">
    <property type="entry name" value="S1"/>
    <property type="match status" value="1"/>
</dbReference>
<keyword evidence="14 15" id="KW-0472">Membrane</keyword>
<evidence type="ECO:0000313" key="19">
    <source>
        <dbReference type="Proteomes" id="UP000664914"/>
    </source>
</evidence>
<comment type="subcellular location">
    <subcellularLocation>
        <location evidence="15">Cytoplasm</location>
    </subcellularLocation>
    <subcellularLocation>
        <location evidence="15">Cell inner membrane</location>
        <topology evidence="15">Peripheral membrane protein</topology>
        <orientation evidence="15">Cytoplasmic side</orientation>
    </subcellularLocation>
</comment>
<comment type="catalytic activity">
    <reaction evidence="15">
        <text>Endonucleolytic cleavage of single-stranded RNA in A- and U-rich regions.</text>
        <dbReference type="EC" id="3.1.26.12"/>
    </reaction>
</comment>
<comment type="cofactor">
    <cofactor evidence="15">
        <name>Zn(2+)</name>
        <dbReference type="ChEBI" id="CHEBI:29105"/>
    </cofactor>
    <text evidence="15">Binds 2 Zn(2+) ions per homotetramer.</text>
</comment>
<comment type="subunit">
    <text evidence="15">Homotetramer formed by a dimer of dimers.</text>
</comment>
<evidence type="ECO:0000256" key="8">
    <source>
        <dbReference type="ARBA" id="ARBA00022723"/>
    </source>
</evidence>
<dbReference type="Pfam" id="PF20833">
    <property type="entry name" value="RNase_E_G_Thio"/>
    <property type="match status" value="1"/>
</dbReference>
<dbReference type="GO" id="GO:0000049">
    <property type="term" value="F:tRNA binding"/>
    <property type="evidence" value="ECO:0007669"/>
    <property type="project" value="UniProtKB-KW"/>
</dbReference>
<feature type="compositionally biased region" description="Acidic residues" evidence="16">
    <location>
        <begin position="584"/>
        <end position="609"/>
    </location>
</feature>
<dbReference type="GO" id="GO:0009898">
    <property type="term" value="C:cytoplasmic side of plasma membrane"/>
    <property type="evidence" value="ECO:0007669"/>
    <property type="project" value="UniProtKB-UniRule"/>
</dbReference>
<dbReference type="EC" id="3.1.26.12" evidence="15"/>
<evidence type="ECO:0000256" key="4">
    <source>
        <dbReference type="ARBA" id="ARBA00022519"/>
    </source>
</evidence>
<evidence type="ECO:0000256" key="1">
    <source>
        <dbReference type="ARBA" id="ARBA00005663"/>
    </source>
</evidence>
<keyword evidence="10 15" id="KW-0255">Endonuclease</keyword>
<dbReference type="PANTHER" id="PTHR30001">
    <property type="entry name" value="RIBONUCLEASE"/>
    <property type="match status" value="1"/>
</dbReference>
<keyword evidence="9 15" id="KW-0699">rRNA-binding</keyword>
<keyword evidence="11 15" id="KW-0378">Hydrolase</keyword>
<dbReference type="InterPro" id="IPR019307">
    <property type="entry name" value="RNA-bd_AU-1/RNase_E/G"/>
</dbReference>
<dbReference type="Gene3D" id="2.40.50.140">
    <property type="entry name" value="Nucleic acid-binding proteins"/>
    <property type="match status" value="1"/>
</dbReference>
<evidence type="ECO:0000256" key="3">
    <source>
        <dbReference type="ARBA" id="ARBA00022490"/>
    </source>
</evidence>
<feature type="compositionally biased region" description="Low complexity" evidence="16">
    <location>
        <begin position="829"/>
        <end position="853"/>
    </location>
</feature>
<accession>A0A975D9N9</accession>
<comment type="similarity">
    <text evidence="1">Belongs to the RNase E/G family. RNase G subfamily.</text>
</comment>
<dbReference type="EMBL" id="CP059319">
    <property type="protein sequence ID" value="QTH24250.1"/>
    <property type="molecule type" value="Genomic_DNA"/>
</dbReference>
<protein>
    <recommendedName>
        <fullName evidence="15">Ribonuclease E</fullName>
        <shortName evidence="15">RNase E</shortName>
        <ecNumber evidence="15">3.1.26.12</ecNumber>
    </recommendedName>
</protein>
<feature type="compositionally biased region" description="Basic residues" evidence="16">
    <location>
        <begin position="673"/>
        <end position="684"/>
    </location>
</feature>
<keyword evidence="13 15" id="KW-0694">RNA-binding</keyword>
<reference evidence="18" key="2">
    <citation type="submission" date="2021-04" db="EMBL/GenBank/DDBJ databases">
        <title>Isolation and genomic analysis of the ibuprofen-degrading bacterium Sphingomonas strain MPO218.</title>
        <authorList>
            <person name="Aulestia M."/>
            <person name="Flores A."/>
            <person name="Mangas E.L."/>
            <person name="Perez-Pulido A.J."/>
            <person name="Santero E."/>
            <person name="Camacho E.M."/>
        </authorList>
    </citation>
    <scope>NUCLEOTIDE SEQUENCE</scope>
    <source>
        <strain evidence="18">MPO218</strain>
    </source>
</reference>
<evidence type="ECO:0000259" key="17">
    <source>
        <dbReference type="SMART" id="SM00316"/>
    </source>
</evidence>
<dbReference type="GO" id="GO:0006402">
    <property type="term" value="P:mRNA catabolic process"/>
    <property type="evidence" value="ECO:0007669"/>
    <property type="project" value="UniProtKB-UniRule"/>
</dbReference>
<dbReference type="GO" id="GO:0008995">
    <property type="term" value="F:ribonuclease E activity"/>
    <property type="evidence" value="ECO:0007669"/>
    <property type="project" value="UniProtKB-EC"/>
</dbReference>
<keyword evidence="15" id="KW-0862">Zinc</keyword>
<dbReference type="GO" id="GO:0006364">
    <property type="term" value="P:rRNA processing"/>
    <property type="evidence" value="ECO:0007669"/>
    <property type="project" value="UniProtKB-UniRule"/>
</dbReference>
<keyword evidence="7 15" id="KW-0540">Nuclease</keyword>
<evidence type="ECO:0000256" key="2">
    <source>
        <dbReference type="ARBA" id="ARBA00022475"/>
    </source>
</evidence>
<keyword evidence="3 15" id="KW-0963">Cytoplasm</keyword>
<keyword evidence="2 15" id="KW-1003">Cell membrane</keyword>
<feature type="binding site" evidence="15">
    <location>
        <position position="483"/>
    </location>
    <ligand>
        <name>Zn(2+)</name>
        <dbReference type="ChEBI" id="CHEBI:29105"/>
        <note>ligand shared between dimeric partners</note>
    </ligand>
</feature>
<dbReference type="Gene3D" id="3.40.1260.20">
    <property type="entry name" value="Ribonuclease E, catalytic domain"/>
    <property type="match status" value="1"/>
</dbReference>
<proteinExistence type="inferred from homology"/>
<evidence type="ECO:0000256" key="15">
    <source>
        <dbReference type="HAMAP-Rule" id="MF_00970"/>
    </source>
</evidence>
<dbReference type="GO" id="GO:0019843">
    <property type="term" value="F:rRNA binding"/>
    <property type="evidence" value="ECO:0007669"/>
    <property type="project" value="UniProtKB-KW"/>
</dbReference>
<dbReference type="InterPro" id="IPR012340">
    <property type="entry name" value="NA-bd_OB-fold"/>
</dbReference>
<dbReference type="RefSeq" id="WP_208634244.1">
    <property type="nucleotide sequence ID" value="NZ_CP059319.1"/>
</dbReference>
<feature type="region of interest" description="Disordered" evidence="16">
    <location>
        <begin position="561"/>
        <end position="876"/>
    </location>
</feature>
<evidence type="ECO:0000256" key="10">
    <source>
        <dbReference type="ARBA" id="ARBA00022759"/>
    </source>
</evidence>
<dbReference type="PANTHER" id="PTHR30001:SF1">
    <property type="entry name" value="RIBONUCLEASE E_G-LIKE PROTEIN, CHLOROPLASTIC"/>
    <property type="match status" value="1"/>
</dbReference>
<feature type="region of interest" description="Disordered" evidence="16">
    <location>
        <begin position="90"/>
        <end position="155"/>
    </location>
</feature>
<keyword evidence="15" id="KW-0820">tRNA-binding</keyword>
<evidence type="ECO:0000256" key="9">
    <source>
        <dbReference type="ARBA" id="ARBA00022730"/>
    </source>
</evidence>
<dbReference type="InterPro" id="IPR048583">
    <property type="entry name" value="RNase_E_G_thioredoxin-like"/>
</dbReference>
<dbReference type="InterPro" id="IPR004659">
    <property type="entry name" value="RNase_E/G"/>
</dbReference>
<feature type="compositionally biased region" description="Pro residues" evidence="16">
    <location>
        <begin position="568"/>
        <end position="581"/>
    </location>
</feature>
<evidence type="ECO:0000256" key="14">
    <source>
        <dbReference type="ARBA" id="ARBA00023136"/>
    </source>
</evidence>
<keyword evidence="4 15" id="KW-0997">Cell inner membrane</keyword>
<dbReference type="GO" id="GO:0008270">
    <property type="term" value="F:zinc ion binding"/>
    <property type="evidence" value="ECO:0007669"/>
    <property type="project" value="UniProtKB-UniRule"/>
</dbReference>
<dbReference type="GO" id="GO:0000287">
    <property type="term" value="F:magnesium ion binding"/>
    <property type="evidence" value="ECO:0007669"/>
    <property type="project" value="UniProtKB-UniRule"/>
</dbReference>
<evidence type="ECO:0000256" key="5">
    <source>
        <dbReference type="ARBA" id="ARBA00022552"/>
    </source>
</evidence>